<name>A0ABV8IXI9_9ACTN</name>
<protein>
    <recommendedName>
        <fullName evidence="3">DUF3617 family protein</fullName>
    </recommendedName>
</protein>
<accession>A0ABV8IXI9</accession>
<organism evidence="1 2">
    <name type="scientific">Actinoplanes subglobosus</name>
    <dbReference type="NCBI Taxonomy" id="1547892"/>
    <lineage>
        <taxon>Bacteria</taxon>
        <taxon>Bacillati</taxon>
        <taxon>Actinomycetota</taxon>
        <taxon>Actinomycetes</taxon>
        <taxon>Micromonosporales</taxon>
        <taxon>Micromonosporaceae</taxon>
        <taxon>Actinoplanes</taxon>
    </lineage>
</organism>
<keyword evidence="2" id="KW-1185">Reference proteome</keyword>
<dbReference type="RefSeq" id="WP_378069331.1">
    <property type="nucleotide sequence ID" value="NZ_JBHSBL010000019.1"/>
</dbReference>
<gene>
    <name evidence="1" type="ORF">ACFO0C_26180</name>
</gene>
<dbReference type="Proteomes" id="UP001595867">
    <property type="component" value="Unassembled WGS sequence"/>
</dbReference>
<comment type="caution">
    <text evidence="1">The sequence shown here is derived from an EMBL/GenBank/DDBJ whole genome shotgun (WGS) entry which is preliminary data.</text>
</comment>
<reference evidence="2" key="1">
    <citation type="journal article" date="2019" name="Int. J. Syst. Evol. Microbiol.">
        <title>The Global Catalogue of Microorganisms (GCM) 10K type strain sequencing project: providing services to taxonomists for standard genome sequencing and annotation.</title>
        <authorList>
            <consortium name="The Broad Institute Genomics Platform"/>
            <consortium name="The Broad Institute Genome Sequencing Center for Infectious Disease"/>
            <person name="Wu L."/>
            <person name="Ma J."/>
        </authorList>
    </citation>
    <scope>NUCLEOTIDE SEQUENCE [LARGE SCALE GENOMIC DNA]</scope>
    <source>
        <strain evidence="2">TBRC 5832</strain>
    </source>
</reference>
<dbReference type="EMBL" id="JBHSBL010000019">
    <property type="protein sequence ID" value="MFC4068431.1"/>
    <property type="molecule type" value="Genomic_DNA"/>
</dbReference>
<evidence type="ECO:0008006" key="3">
    <source>
        <dbReference type="Google" id="ProtNLM"/>
    </source>
</evidence>
<evidence type="ECO:0000313" key="1">
    <source>
        <dbReference type="EMBL" id="MFC4068431.1"/>
    </source>
</evidence>
<proteinExistence type="predicted"/>
<evidence type="ECO:0000313" key="2">
    <source>
        <dbReference type="Proteomes" id="UP001595867"/>
    </source>
</evidence>
<sequence length="178" mass="19187">MGFWGLSPFPQAALAGRRGRPPIQGSRREPVGSLMYQFKRGHGRLSSVALCTIAATVFAGAPAQAAVRGGLDQSWGTASVEANRTIRVIASWDVAMSVTLRDKVADNKCVYIEYKIITTRGTDADSTLATACNRETVSRSTVRNVGGRMGMATPQAVEFKMCKAVWGVDPCQKTTVRF</sequence>